<protein>
    <submittedName>
        <fullName evidence="2">Uncharacterized protein</fullName>
    </submittedName>
</protein>
<reference evidence="2" key="3">
    <citation type="submission" date="2025-08" db="UniProtKB">
        <authorList>
            <consortium name="RefSeq"/>
        </authorList>
    </citation>
    <scope>IDENTIFICATION</scope>
    <source>
        <strain evidence="2">CBS 342.82</strain>
    </source>
</reference>
<name>A0A6J3M057_9PEZI</name>
<reference evidence="2" key="1">
    <citation type="submission" date="2020-01" db="EMBL/GenBank/DDBJ databases">
        <authorList>
            <consortium name="DOE Joint Genome Institute"/>
            <person name="Haridas S."/>
            <person name="Albert R."/>
            <person name="Binder M."/>
            <person name="Bloem J."/>
            <person name="Labutti K."/>
            <person name="Salamov A."/>
            <person name="Andreopoulos B."/>
            <person name="Baker S.E."/>
            <person name="Barry K."/>
            <person name="Bills G."/>
            <person name="Bluhm B.H."/>
            <person name="Cannon C."/>
            <person name="Castanera R."/>
            <person name="Culley D.E."/>
            <person name="Daum C."/>
            <person name="Ezra D."/>
            <person name="Gonzalez J.B."/>
            <person name="Henrissat B."/>
            <person name="Kuo A."/>
            <person name="Liang C."/>
            <person name="Lipzen A."/>
            <person name="Lutzoni F."/>
            <person name="Magnuson J."/>
            <person name="Mondo S."/>
            <person name="Nolan M."/>
            <person name="Ohm R."/>
            <person name="Pangilinan J."/>
            <person name="Park H.-J."/>
            <person name="Ramirez L."/>
            <person name="Alfaro M."/>
            <person name="Sun H."/>
            <person name="Tritt A."/>
            <person name="Yoshinaga Y."/>
            <person name="Zwiers L.-H."/>
            <person name="Turgeon B.G."/>
            <person name="Goodwin S.B."/>
            <person name="Spatafora J.W."/>
            <person name="Crous P.W."/>
            <person name="Grigoriev I.V."/>
        </authorList>
    </citation>
    <scope>NUCLEOTIDE SEQUENCE</scope>
    <source>
        <strain evidence="2">CBS 342.82</strain>
    </source>
</reference>
<evidence type="ECO:0000313" key="1">
    <source>
        <dbReference type="Proteomes" id="UP000504637"/>
    </source>
</evidence>
<organism evidence="2">
    <name type="scientific">Dissoconium aciculare CBS 342.82</name>
    <dbReference type="NCBI Taxonomy" id="1314786"/>
    <lineage>
        <taxon>Eukaryota</taxon>
        <taxon>Fungi</taxon>
        <taxon>Dikarya</taxon>
        <taxon>Ascomycota</taxon>
        <taxon>Pezizomycotina</taxon>
        <taxon>Dothideomycetes</taxon>
        <taxon>Dothideomycetidae</taxon>
        <taxon>Mycosphaerellales</taxon>
        <taxon>Dissoconiaceae</taxon>
        <taxon>Dissoconium</taxon>
    </lineage>
</organism>
<accession>A0A6J3M057</accession>
<dbReference type="Proteomes" id="UP000504637">
    <property type="component" value="Unplaced"/>
</dbReference>
<evidence type="ECO:0000313" key="2">
    <source>
        <dbReference type="RefSeq" id="XP_033457308.1"/>
    </source>
</evidence>
<reference evidence="2" key="2">
    <citation type="submission" date="2020-04" db="EMBL/GenBank/DDBJ databases">
        <authorList>
            <consortium name="NCBI Genome Project"/>
        </authorList>
    </citation>
    <scope>NUCLEOTIDE SEQUENCE</scope>
    <source>
        <strain evidence="2">CBS 342.82</strain>
    </source>
</reference>
<sequence>MDRLLIKPKRMLQTSIPNRCSPFCECHASLKPKYAFLTFLYAQTHLEMMQGWIRSPRRCSDMVFVLMTSTTPQLCCFCLSPLSVSKA</sequence>
<gene>
    <name evidence="2" type="ORF">K489DRAFT_51856</name>
</gene>
<keyword evidence="1" id="KW-1185">Reference proteome</keyword>
<dbReference type="AlphaFoldDB" id="A0A6J3M057"/>
<dbReference type="GeneID" id="54366491"/>
<dbReference type="RefSeq" id="XP_033457308.1">
    <property type="nucleotide sequence ID" value="XM_033608691.1"/>
</dbReference>
<proteinExistence type="predicted"/>